<evidence type="ECO:0000313" key="2">
    <source>
        <dbReference type="Proteomes" id="UP000179047"/>
    </source>
</evidence>
<dbReference type="STRING" id="1802701.A3A33_03165"/>
<evidence type="ECO:0000313" key="1">
    <source>
        <dbReference type="EMBL" id="OGN28756.1"/>
    </source>
</evidence>
<organism evidence="1 2">
    <name type="scientific">Candidatus Yanofskybacteria bacterium RIFCSPLOWO2_01_FULL_49_25</name>
    <dbReference type="NCBI Taxonomy" id="1802701"/>
    <lineage>
        <taxon>Bacteria</taxon>
        <taxon>Candidatus Yanofskyibacteriota</taxon>
    </lineage>
</organism>
<proteinExistence type="predicted"/>
<dbReference type="AlphaFoldDB" id="A0A1F8GVR8"/>
<reference evidence="1 2" key="1">
    <citation type="journal article" date="2016" name="Nat. Commun.">
        <title>Thousands of microbial genomes shed light on interconnected biogeochemical processes in an aquifer system.</title>
        <authorList>
            <person name="Anantharaman K."/>
            <person name="Brown C.T."/>
            <person name="Hug L.A."/>
            <person name="Sharon I."/>
            <person name="Castelle C.J."/>
            <person name="Probst A.J."/>
            <person name="Thomas B.C."/>
            <person name="Singh A."/>
            <person name="Wilkins M.J."/>
            <person name="Karaoz U."/>
            <person name="Brodie E.L."/>
            <person name="Williams K.H."/>
            <person name="Hubbard S.S."/>
            <person name="Banfield J.F."/>
        </authorList>
    </citation>
    <scope>NUCLEOTIDE SEQUENCE [LARGE SCALE GENOMIC DNA]</scope>
</reference>
<name>A0A1F8GVR8_9BACT</name>
<dbReference type="EMBL" id="MGKP01000012">
    <property type="protein sequence ID" value="OGN28756.1"/>
    <property type="molecule type" value="Genomic_DNA"/>
</dbReference>
<protein>
    <submittedName>
        <fullName evidence="1">Uncharacterized protein</fullName>
    </submittedName>
</protein>
<dbReference type="InterPro" id="IPR035940">
    <property type="entry name" value="CAP_sf"/>
</dbReference>
<dbReference type="Proteomes" id="UP000179047">
    <property type="component" value="Unassembled WGS sequence"/>
</dbReference>
<sequence>MVKPNRYILILLVVFAFALVVVRHYTPKPVDSIHYGTATVADERALVDALFKFIQKDRTALGVSPVYLDYALSEIAQYDSREQYKILGDVNGERLYRKLSVPGITFDERVQLTSIGIGSRGSGYVEYLATGISAESIYEAFVGHKDRVYHDAIMEDGLKKIGIGISARNGLLYVVIIKERVDRAELKNIISAKLKTEENYTPPGGYRAFRISAQTANGKSVENIGTYITNDRNENFMVQYVTKIADPYFANSAGGVDFESIRQHLISEHKTPVMIAAAAFTPDNKTIQGFALENGRSIGESAVNKDLNGLVVIENSKPRLRAVSEVTDWDSFILGLEKQKASLFQQTSYIRPGGVFSSSKSDAFELRFFVEGTLGGKPTNGIIDFSIPLTYAKAVGILQTMQGLVIEKAIGLDTGYMSEAYLYDDRGNAHVLFDDAVASSLPNNRGVVLKGGTDDIQNKLKKYRSMYTNVIVVYK</sequence>
<gene>
    <name evidence="1" type="ORF">A3A33_03165</name>
</gene>
<comment type="caution">
    <text evidence="1">The sequence shown here is derived from an EMBL/GenBank/DDBJ whole genome shotgun (WGS) entry which is preliminary data.</text>
</comment>
<dbReference type="Gene3D" id="3.40.33.10">
    <property type="entry name" value="CAP"/>
    <property type="match status" value="1"/>
</dbReference>
<accession>A0A1F8GVR8</accession>